<reference evidence="1 3" key="1">
    <citation type="journal article" date="2011" name="Nature">
        <title>The Medicago genome provides insight into the evolution of rhizobial symbioses.</title>
        <authorList>
            <person name="Young N.D."/>
            <person name="Debelle F."/>
            <person name="Oldroyd G.E."/>
            <person name="Geurts R."/>
            <person name="Cannon S.B."/>
            <person name="Udvardi M.K."/>
            <person name="Benedito V.A."/>
            <person name="Mayer K.F."/>
            <person name="Gouzy J."/>
            <person name="Schoof H."/>
            <person name="Van de Peer Y."/>
            <person name="Proost S."/>
            <person name="Cook D.R."/>
            <person name="Meyers B.C."/>
            <person name="Spannagl M."/>
            <person name="Cheung F."/>
            <person name="De Mita S."/>
            <person name="Krishnakumar V."/>
            <person name="Gundlach H."/>
            <person name="Zhou S."/>
            <person name="Mudge J."/>
            <person name="Bharti A.K."/>
            <person name="Murray J.D."/>
            <person name="Naoumkina M.A."/>
            <person name="Rosen B."/>
            <person name="Silverstein K.A."/>
            <person name="Tang H."/>
            <person name="Rombauts S."/>
            <person name="Zhao P.X."/>
            <person name="Zhou P."/>
            <person name="Barbe V."/>
            <person name="Bardou P."/>
            <person name="Bechner M."/>
            <person name="Bellec A."/>
            <person name="Berger A."/>
            <person name="Berges H."/>
            <person name="Bidwell S."/>
            <person name="Bisseling T."/>
            <person name="Choisne N."/>
            <person name="Couloux A."/>
            <person name="Denny R."/>
            <person name="Deshpande S."/>
            <person name="Dai X."/>
            <person name="Doyle J.J."/>
            <person name="Dudez A.M."/>
            <person name="Farmer A.D."/>
            <person name="Fouteau S."/>
            <person name="Franken C."/>
            <person name="Gibelin C."/>
            <person name="Gish J."/>
            <person name="Goldstein S."/>
            <person name="Gonzalez A.J."/>
            <person name="Green P.J."/>
            <person name="Hallab A."/>
            <person name="Hartog M."/>
            <person name="Hua A."/>
            <person name="Humphray S.J."/>
            <person name="Jeong D.H."/>
            <person name="Jing Y."/>
            <person name="Jocker A."/>
            <person name="Kenton S.M."/>
            <person name="Kim D.J."/>
            <person name="Klee K."/>
            <person name="Lai H."/>
            <person name="Lang C."/>
            <person name="Lin S."/>
            <person name="Macmil S.L."/>
            <person name="Magdelenat G."/>
            <person name="Matthews L."/>
            <person name="McCorrison J."/>
            <person name="Monaghan E.L."/>
            <person name="Mun J.H."/>
            <person name="Najar F.Z."/>
            <person name="Nicholson C."/>
            <person name="Noirot C."/>
            <person name="O'Bleness M."/>
            <person name="Paule C.R."/>
            <person name="Poulain J."/>
            <person name="Prion F."/>
            <person name="Qin B."/>
            <person name="Qu C."/>
            <person name="Retzel E.F."/>
            <person name="Riddle C."/>
            <person name="Sallet E."/>
            <person name="Samain S."/>
            <person name="Samson N."/>
            <person name="Sanders I."/>
            <person name="Saurat O."/>
            <person name="Scarpelli C."/>
            <person name="Schiex T."/>
            <person name="Segurens B."/>
            <person name="Severin A.J."/>
            <person name="Sherrier D.J."/>
            <person name="Shi R."/>
            <person name="Sims S."/>
            <person name="Singer S.R."/>
            <person name="Sinharoy S."/>
            <person name="Sterck L."/>
            <person name="Viollet A."/>
            <person name="Wang B.B."/>
            <person name="Wang K."/>
            <person name="Wang M."/>
            <person name="Wang X."/>
            <person name="Warfsmann J."/>
            <person name="Weissenbach J."/>
            <person name="White D.D."/>
            <person name="White J.D."/>
            <person name="Wiley G.B."/>
            <person name="Wincker P."/>
            <person name="Xing Y."/>
            <person name="Yang L."/>
            <person name="Yao Z."/>
            <person name="Ying F."/>
            <person name="Zhai J."/>
            <person name="Zhou L."/>
            <person name="Zuber A."/>
            <person name="Denarie J."/>
            <person name="Dixon R.A."/>
            <person name="May G.D."/>
            <person name="Schwartz D.C."/>
            <person name="Rogers J."/>
            <person name="Quetier F."/>
            <person name="Town C.D."/>
            <person name="Roe B.A."/>
        </authorList>
    </citation>
    <scope>NUCLEOTIDE SEQUENCE [LARGE SCALE GENOMIC DNA]</scope>
    <source>
        <strain evidence="1">A17</strain>
        <strain evidence="2 3">cv. Jemalong A17</strain>
    </source>
</reference>
<evidence type="ECO:0000313" key="2">
    <source>
        <dbReference type="EnsemblPlants" id="AES67055"/>
    </source>
</evidence>
<protein>
    <submittedName>
        <fullName evidence="1 2">Uncharacterized protein</fullName>
    </submittedName>
</protein>
<accession>G7ITR6</accession>
<dbReference type="KEGG" id="mtr:11412412"/>
<dbReference type="STRING" id="3880.G7ITR6"/>
<dbReference type="AlphaFoldDB" id="G7ITR6"/>
<evidence type="ECO:0000313" key="1">
    <source>
        <dbReference type="EMBL" id="AES67055.1"/>
    </source>
</evidence>
<dbReference type="PANTHER" id="PTHR45763:SF22">
    <property type="entry name" value="ALPHA_BETA HYDROLASE FAMILY PROTEIN"/>
    <property type="match status" value="1"/>
</dbReference>
<dbReference type="EMBL" id="CM001218">
    <property type="protein sequence ID" value="AES67055.1"/>
    <property type="molecule type" value="Genomic_DNA"/>
</dbReference>
<proteinExistence type="predicted"/>
<dbReference type="OrthoDB" id="294702at2759"/>
<dbReference type="HOGENOM" id="CLU_1317160_0_0_1"/>
<name>G7ITR6_MEDTR</name>
<dbReference type="EnsemblPlants" id="AES67055">
    <property type="protein sequence ID" value="AES67055"/>
    <property type="gene ID" value="MTR_2g086310"/>
</dbReference>
<dbReference type="PANTHER" id="PTHR45763">
    <property type="entry name" value="HYDROLASE, ALPHA/BETA FOLD FAMILY PROTEIN, EXPRESSED-RELATED"/>
    <property type="match status" value="1"/>
</dbReference>
<sequence length="209" mass="24744">MKRISHYLKLLTLIPQVHQTQEICKRFFHTKIFPKHVDSKEVSPRTRLSDGRHLAYLERGFSEDKANYKMKRISDYLKLLTFIPQAHQTQQICKSFCHTVVHEGTQISPKHDDSKEVLPRIRLRDGRHLACSERGFPMAKATYKINIVHGFGNTKRLHFPAPQNKLWDQAVFYTLCDDSRMAYGKWEFDPMKIKNPLPHKRRSFHFWQG</sequence>
<gene>
    <name evidence="2" type="primary">11412412</name>
    <name evidence="1" type="ordered locus">MTR_2g086310</name>
</gene>
<dbReference type="PaxDb" id="3880-AES67055"/>
<dbReference type="Proteomes" id="UP000002051">
    <property type="component" value="Chromosome 2"/>
</dbReference>
<reference evidence="1 3" key="2">
    <citation type="journal article" date="2014" name="BMC Genomics">
        <title>An improved genome release (version Mt4.0) for the model legume Medicago truncatula.</title>
        <authorList>
            <person name="Tang H."/>
            <person name="Krishnakumar V."/>
            <person name="Bidwell S."/>
            <person name="Rosen B."/>
            <person name="Chan A."/>
            <person name="Zhou S."/>
            <person name="Gentzbittel L."/>
            <person name="Childs K.L."/>
            <person name="Yandell M."/>
            <person name="Gundlach H."/>
            <person name="Mayer K.F."/>
            <person name="Schwartz D.C."/>
            <person name="Town C.D."/>
        </authorList>
    </citation>
    <scope>GENOME REANNOTATION</scope>
    <source>
        <strain evidence="2 3">cv. Jemalong A17</strain>
    </source>
</reference>
<keyword evidence="3" id="KW-1185">Reference proteome</keyword>
<organism evidence="1 3">
    <name type="scientific">Medicago truncatula</name>
    <name type="common">Barrel medic</name>
    <name type="synonym">Medicago tribuloides</name>
    <dbReference type="NCBI Taxonomy" id="3880"/>
    <lineage>
        <taxon>Eukaryota</taxon>
        <taxon>Viridiplantae</taxon>
        <taxon>Streptophyta</taxon>
        <taxon>Embryophyta</taxon>
        <taxon>Tracheophyta</taxon>
        <taxon>Spermatophyta</taxon>
        <taxon>Magnoliopsida</taxon>
        <taxon>eudicotyledons</taxon>
        <taxon>Gunneridae</taxon>
        <taxon>Pentapetalae</taxon>
        <taxon>rosids</taxon>
        <taxon>fabids</taxon>
        <taxon>Fabales</taxon>
        <taxon>Fabaceae</taxon>
        <taxon>Papilionoideae</taxon>
        <taxon>50 kb inversion clade</taxon>
        <taxon>NPAAA clade</taxon>
        <taxon>Hologalegina</taxon>
        <taxon>IRL clade</taxon>
        <taxon>Trifolieae</taxon>
        <taxon>Medicago</taxon>
    </lineage>
</organism>
<evidence type="ECO:0000313" key="3">
    <source>
        <dbReference type="Proteomes" id="UP000002051"/>
    </source>
</evidence>
<reference evidence="2" key="3">
    <citation type="submission" date="2015-04" db="UniProtKB">
        <authorList>
            <consortium name="EnsemblPlants"/>
        </authorList>
    </citation>
    <scope>IDENTIFICATION</scope>
    <source>
        <strain evidence="2">cv. Jemalong A17</strain>
    </source>
</reference>